<feature type="compositionally biased region" description="Polar residues" evidence="1">
    <location>
        <begin position="501"/>
        <end position="515"/>
    </location>
</feature>
<evidence type="ECO:0000313" key="4">
    <source>
        <dbReference type="Proteomes" id="UP001162164"/>
    </source>
</evidence>
<feature type="compositionally biased region" description="Pro residues" evidence="1">
    <location>
        <begin position="427"/>
        <end position="460"/>
    </location>
</feature>
<gene>
    <name evidence="3" type="ORF">NQ317_002085</name>
</gene>
<feature type="compositionally biased region" description="Polar residues" evidence="1">
    <location>
        <begin position="588"/>
        <end position="605"/>
    </location>
</feature>
<protein>
    <recommendedName>
        <fullName evidence="2">C2H2-type domain-containing protein</fullName>
    </recommendedName>
</protein>
<feature type="compositionally biased region" description="Pro residues" evidence="1">
    <location>
        <begin position="467"/>
        <end position="483"/>
    </location>
</feature>
<proteinExistence type="predicted"/>
<accession>A0ABQ9JNJ3</accession>
<feature type="region of interest" description="Disordered" evidence="1">
    <location>
        <begin position="583"/>
        <end position="605"/>
    </location>
</feature>
<comment type="caution">
    <text evidence="3">The sequence shown here is derived from an EMBL/GenBank/DDBJ whole genome shotgun (WGS) entry which is preliminary data.</text>
</comment>
<feature type="compositionally biased region" description="Basic and acidic residues" evidence="1">
    <location>
        <begin position="177"/>
        <end position="188"/>
    </location>
</feature>
<feature type="compositionally biased region" description="Pro residues" evidence="1">
    <location>
        <begin position="270"/>
        <end position="280"/>
    </location>
</feature>
<dbReference type="InterPro" id="IPR013087">
    <property type="entry name" value="Znf_C2H2_type"/>
</dbReference>
<feature type="region of interest" description="Disordered" evidence="1">
    <location>
        <begin position="423"/>
        <end position="565"/>
    </location>
</feature>
<feature type="region of interest" description="Disordered" evidence="1">
    <location>
        <begin position="124"/>
        <end position="143"/>
    </location>
</feature>
<dbReference type="EMBL" id="JAPWTJ010000312">
    <property type="protein sequence ID" value="KAJ8979821.1"/>
    <property type="molecule type" value="Genomic_DNA"/>
</dbReference>
<feature type="compositionally biased region" description="Low complexity" evidence="1">
    <location>
        <begin position="251"/>
        <end position="269"/>
    </location>
</feature>
<evidence type="ECO:0000256" key="1">
    <source>
        <dbReference type="SAM" id="MobiDB-lite"/>
    </source>
</evidence>
<evidence type="ECO:0000313" key="3">
    <source>
        <dbReference type="EMBL" id="KAJ8979821.1"/>
    </source>
</evidence>
<feature type="compositionally biased region" description="Acidic residues" evidence="1">
    <location>
        <begin position="189"/>
        <end position="201"/>
    </location>
</feature>
<reference evidence="3" key="1">
    <citation type="journal article" date="2023" name="Insect Mol. Biol.">
        <title>Genome sequencing provides insights into the evolution of gene families encoding plant cell wall-degrading enzymes in longhorned beetles.</title>
        <authorList>
            <person name="Shin N.R."/>
            <person name="Okamura Y."/>
            <person name="Kirsch R."/>
            <person name="Pauchet Y."/>
        </authorList>
    </citation>
    <scope>NUCLEOTIDE SEQUENCE</scope>
    <source>
        <strain evidence="3">MMC_N1</strain>
    </source>
</reference>
<sequence length="631" mass="69641">MVLRGSLALTKPTQNCEQPHNHSLLRPALPGVIVPLAPPTSRSSPTMKTSANVASSLCGVSSDADSDEDITPLRCWDCNVNFTSKYYLYAHLFHHIKQPCVILERAQLLPSLKLTLKSKSGNSFEIIPSPSHSGTSLDSPLEEDSKLTFNLAENKEDADGGEAGDILEGEEDVAFEDEGKFGDEGKLLEDDDEKLPEEEEKTENVGKLEEDETARVSFSPNFAVIDNLDIQSPANSETSNAADKTTDSIFTTNSASESSTSEYGSIPGAEPTPPPDPSPDYPKIRIKTTGLLKEPLTITEITDDNPDGDPNYGQSSMWTTPSLEDPLKLPDNDDNNILSLFNNNERAKDLGFHSSDSEFISLDRLEERNRGAMQLYNPSTSQGQNPLDTLTGLPMQALAQQVSRLQPSGGNGLHQQNVLINIQQFPSGPPPQPSYQPPPMYPHYPPQPMHQPYQYQPPNPMYYQPAPGYPPQHMPPPPQPPMGQLPMNQQQIGQPLVGQPPLTQNQNQMPPSSQAQNMNQMPPQNTPYRQPMPPRQQAPRQQAPGTRMPNGPRQPMGQRQPMARQRAPMIRPRGAGMTAVRGMRPRMPTSQNGVRQQQSPVKRTPEQIQALQAKRSGSICWRLIKMMMIAK</sequence>
<feature type="region of interest" description="Disordered" evidence="1">
    <location>
        <begin position="175"/>
        <end position="214"/>
    </location>
</feature>
<dbReference type="PROSITE" id="PS00028">
    <property type="entry name" value="ZINC_FINGER_C2H2_1"/>
    <property type="match status" value="1"/>
</dbReference>
<feature type="compositionally biased region" description="Polar residues" evidence="1">
    <location>
        <begin position="229"/>
        <end position="250"/>
    </location>
</feature>
<feature type="domain" description="C2H2-type" evidence="2">
    <location>
        <begin position="75"/>
        <end position="95"/>
    </location>
</feature>
<name>A0ABQ9JNJ3_9CUCU</name>
<dbReference type="Proteomes" id="UP001162164">
    <property type="component" value="Unassembled WGS sequence"/>
</dbReference>
<keyword evidence="4" id="KW-1185">Reference proteome</keyword>
<organism evidence="3 4">
    <name type="scientific">Molorchus minor</name>
    <dbReference type="NCBI Taxonomy" id="1323400"/>
    <lineage>
        <taxon>Eukaryota</taxon>
        <taxon>Metazoa</taxon>
        <taxon>Ecdysozoa</taxon>
        <taxon>Arthropoda</taxon>
        <taxon>Hexapoda</taxon>
        <taxon>Insecta</taxon>
        <taxon>Pterygota</taxon>
        <taxon>Neoptera</taxon>
        <taxon>Endopterygota</taxon>
        <taxon>Coleoptera</taxon>
        <taxon>Polyphaga</taxon>
        <taxon>Cucujiformia</taxon>
        <taxon>Chrysomeloidea</taxon>
        <taxon>Cerambycidae</taxon>
        <taxon>Lamiinae</taxon>
        <taxon>Monochamini</taxon>
        <taxon>Molorchus</taxon>
    </lineage>
</organism>
<feature type="region of interest" description="Disordered" evidence="1">
    <location>
        <begin position="229"/>
        <end position="284"/>
    </location>
</feature>
<evidence type="ECO:0000259" key="2">
    <source>
        <dbReference type="PROSITE" id="PS00028"/>
    </source>
</evidence>